<feature type="region of interest" description="Disordered" evidence="1">
    <location>
        <begin position="61"/>
        <end position="130"/>
    </location>
</feature>
<protein>
    <submittedName>
        <fullName evidence="2">Uncharacterized protein</fullName>
    </submittedName>
</protein>
<evidence type="ECO:0000313" key="2">
    <source>
        <dbReference type="EMBL" id="CAB3702338.1"/>
    </source>
</evidence>
<dbReference type="EMBL" id="CADIJZ010000013">
    <property type="protein sequence ID" value="CAB3702338.1"/>
    <property type="molecule type" value="Genomic_DNA"/>
</dbReference>
<dbReference type="Proteomes" id="UP000494205">
    <property type="component" value="Unassembled WGS sequence"/>
</dbReference>
<evidence type="ECO:0000313" key="3">
    <source>
        <dbReference type="Proteomes" id="UP000494205"/>
    </source>
</evidence>
<gene>
    <name evidence="2" type="ORF">LMG27174_03738</name>
</gene>
<name>A0A6J5BF53_9BURK</name>
<reference evidence="2 3" key="1">
    <citation type="submission" date="2020-04" db="EMBL/GenBank/DDBJ databases">
        <authorList>
            <person name="De Canck E."/>
        </authorList>
    </citation>
    <scope>NUCLEOTIDE SEQUENCE [LARGE SCALE GENOMIC DNA]</scope>
    <source>
        <strain evidence="2 3">LMG 27174</strain>
    </source>
</reference>
<accession>A0A6J5BF53</accession>
<evidence type="ECO:0000256" key="1">
    <source>
        <dbReference type="SAM" id="MobiDB-lite"/>
    </source>
</evidence>
<sequence length="180" mass="20981">MHSVRHPWPTSARWRNQLEASRLSWLPKSLTFERTRRRFMGFCHGSSRELRCMCNGIQRRSTRRVRKASAEPYDPENPHLSHAAYQSRRNAGLDDSRKPSPLDLRDRPQSLTGRRTAVRRQTIPENSHLWEGTNDLHTQVRGFTLGVRYAATHDPLLRTHATVRPRQSSRSRILKRLIGS</sequence>
<dbReference type="AlphaFoldDB" id="A0A6J5BF53"/>
<organism evidence="2 3">
    <name type="scientific">Paraburkholderia rhynchosiae</name>
    <dbReference type="NCBI Taxonomy" id="487049"/>
    <lineage>
        <taxon>Bacteria</taxon>
        <taxon>Pseudomonadati</taxon>
        <taxon>Pseudomonadota</taxon>
        <taxon>Betaproteobacteria</taxon>
        <taxon>Burkholderiales</taxon>
        <taxon>Burkholderiaceae</taxon>
        <taxon>Paraburkholderia</taxon>
    </lineage>
</organism>
<feature type="compositionally biased region" description="Basic and acidic residues" evidence="1">
    <location>
        <begin position="91"/>
        <end position="108"/>
    </location>
</feature>
<proteinExistence type="predicted"/>